<keyword evidence="1 2" id="KW-0807">Transducer</keyword>
<gene>
    <name evidence="4" type="ORF">GCM10011332_15000</name>
</gene>
<evidence type="ECO:0000313" key="4">
    <source>
        <dbReference type="EMBL" id="GGF62164.1"/>
    </source>
</evidence>
<dbReference type="SUPFAM" id="SSF55781">
    <property type="entry name" value="GAF domain-like"/>
    <property type="match status" value="1"/>
</dbReference>
<dbReference type="GO" id="GO:0016020">
    <property type="term" value="C:membrane"/>
    <property type="evidence" value="ECO:0007669"/>
    <property type="project" value="InterPro"/>
</dbReference>
<proteinExistence type="predicted"/>
<dbReference type="Pfam" id="PF01590">
    <property type="entry name" value="GAF"/>
    <property type="match status" value="1"/>
</dbReference>
<dbReference type="Gene3D" id="1.10.287.950">
    <property type="entry name" value="Methyl-accepting chemotaxis protein"/>
    <property type="match status" value="1"/>
</dbReference>
<organism evidence="4 5">
    <name type="scientific">Terasakiella brassicae</name>
    <dbReference type="NCBI Taxonomy" id="1634917"/>
    <lineage>
        <taxon>Bacteria</taxon>
        <taxon>Pseudomonadati</taxon>
        <taxon>Pseudomonadota</taxon>
        <taxon>Alphaproteobacteria</taxon>
        <taxon>Rhodospirillales</taxon>
        <taxon>Terasakiellaceae</taxon>
        <taxon>Terasakiella</taxon>
    </lineage>
</organism>
<reference evidence="4" key="2">
    <citation type="submission" date="2020-09" db="EMBL/GenBank/DDBJ databases">
        <authorList>
            <person name="Sun Q."/>
            <person name="Zhou Y."/>
        </authorList>
    </citation>
    <scope>NUCLEOTIDE SEQUENCE</scope>
    <source>
        <strain evidence="4">CGMCC 1.15254</strain>
    </source>
</reference>
<evidence type="ECO:0000256" key="1">
    <source>
        <dbReference type="ARBA" id="ARBA00023224"/>
    </source>
</evidence>
<dbReference type="InterPro" id="IPR029016">
    <property type="entry name" value="GAF-like_dom_sf"/>
</dbReference>
<dbReference type="EMBL" id="BMHV01000009">
    <property type="protein sequence ID" value="GGF62164.1"/>
    <property type="molecule type" value="Genomic_DNA"/>
</dbReference>
<dbReference type="Gene3D" id="3.30.450.40">
    <property type="match status" value="1"/>
</dbReference>
<evidence type="ECO:0000259" key="3">
    <source>
        <dbReference type="PROSITE" id="PS50111"/>
    </source>
</evidence>
<name>A0A917BZ32_9PROT</name>
<dbReference type="SMART" id="SM00065">
    <property type="entry name" value="GAF"/>
    <property type="match status" value="1"/>
</dbReference>
<dbReference type="Pfam" id="PF00015">
    <property type="entry name" value="MCPsignal"/>
    <property type="match status" value="1"/>
</dbReference>
<dbReference type="PANTHER" id="PTHR32089:SF112">
    <property type="entry name" value="LYSOZYME-LIKE PROTEIN-RELATED"/>
    <property type="match status" value="1"/>
</dbReference>
<dbReference type="PROSITE" id="PS50111">
    <property type="entry name" value="CHEMOTAXIS_TRANSDUC_2"/>
    <property type="match status" value="1"/>
</dbReference>
<comment type="caution">
    <text evidence="4">The sequence shown here is derived from an EMBL/GenBank/DDBJ whole genome shotgun (WGS) entry which is preliminary data.</text>
</comment>
<dbReference type="RefSeq" id="WP_188663437.1">
    <property type="nucleotide sequence ID" value="NZ_BMHV01000009.1"/>
</dbReference>
<sequence>MLAKIVAFQPKNKIQSQNTGLTEALSFLNRVSAIVDRHDDFKTATRKIFAEVCTYTQWPIAHLYINTTEKPETYISNGIWFLENGFDKNAIDEFVTISEESIFETGKGLIGLIAQEKEAKAIEDVTVLTQFLRAEAAARNGVRGFFGFPILVNQKCVAVAEFYSRQTGLLDPTALEIMQYVSSQLARLYERATHLDHQEQLIKQFQSNVQTSIQKLAEGSHELENVASGVQQQANLTNRQSDQVTRGSNSIAGNMETLQQAMEDLVHIEGQTLQSSTTVNSTVEELAKNVMTTLQELRQLGTLSAQIESIAQNVSEISSQVRMLGLNASIEAARAGIAGKGFAIVAGEIKSLAQQSEKSSQDISTQLSEIRTIADSSITCMQTVRQSMDMLENCTGNLSNVVDQQHQATKTIRQNLTDAQGTFAHIGQDIAGMGNASADLLNLAQNASTQVQSIKGLSESISSSSHDFIAALKN</sequence>
<dbReference type="InterPro" id="IPR003018">
    <property type="entry name" value="GAF"/>
</dbReference>
<dbReference type="InterPro" id="IPR004089">
    <property type="entry name" value="MCPsignal_dom"/>
</dbReference>
<dbReference type="SUPFAM" id="SSF58104">
    <property type="entry name" value="Methyl-accepting chemotaxis protein (MCP) signaling domain"/>
    <property type="match status" value="1"/>
</dbReference>
<evidence type="ECO:0000256" key="2">
    <source>
        <dbReference type="PROSITE-ProRule" id="PRU00284"/>
    </source>
</evidence>
<accession>A0A917BZ32</accession>
<evidence type="ECO:0000313" key="5">
    <source>
        <dbReference type="Proteomes" id="UP000632498"/>
    </source>
</evidence>
<dbReference type="Proteomes" id="UP000632498">
    <property type="component" value="Unassembled WGS sequence"/>
</dbReference>
<dbReference type="AlphaFoldDB" id="A0A917BZ32"/>
<reference evidence="4" key="1">
    <citation type="journal article" date="2014" name="Int. J. Syst. Evol. Microbiol.">
        <title>Complete genome sequence of Corynebacterium casei LMG S-19264T (=DSM 44701T), isolated from a smear-ripened cheese.</title>
        <authorList>
            <consortium name="US DOE Joint Genome Institute (JGI-PGF)"/>
            <person name="Walter F."/>
            <person name="Albersmeier A."/>
            <person name="Kalinowski J."/>
            <person name="Ruckert C."/>
        </authorList>
    </citation>
    <scope>NUCLEOTIDE SEQUENCE</scope>
    <source>
        <strain evidence="4">CGMCC 1.15254</strain>
    </source>
</reference>
<protein>
    <recommendedName>
        <fullName evidence="3">Methyl-accepting transducer domain-containing protein</fullName>
    </recommendedName>
</protein>
<dbReference type="PANTHER" id="PTHR32089">
    <property type="entry name" value="METHYL-ACCEPTING CHEMOTAXIS PROTEIN MCPB"/>
    <property type="match status" value="1"/>
</dbReference>
<dbReference type="SMART" id="SM00283">
    <property type="entry name" value="MA"/>
    <property type="match status" value="1"/>
</dbReference>
<keyword evidence="5" id="KW-1185">Reference proteome</keyword>
<dbReference type="GO" id="GO:0007165">
    <property type="term" value="P:signal transduction"/>
    <property type="evidence" value="ECO:0007669"/>
    <property type="project" value="UniProtKB-KW"/>
</dbReference>
<feature type="domain" description="Methyl-accepting transducer" evidence="3">
    <location>
        <begin position="219"/>
        <end position="455"/>
    </location>
</feature>